<evidence type="ECO:0000256" key="1">
    <source>
        <dbReference type="SAM" id="Phobius"/>
    </source>
</evidence>
<evidence type="ECO:0000313" key="2">
    <source>
        <dbReference type="EMBL" id="QDH88616.1"/>
    </source>
</evidence>
<name>A0A514D4V1_9VIRU</name>
<protein>
    <submittedName>
        <fullName evidence="2">Uncharacterized protein</fullName>
    </submittedName>
</protein>
<sequence length="43" mass="4626">MRGDYDYNHASSGTQHAVTVILIVIAFLALGGLFVGLNILDHL</sequence>
<keyword evidence="1" id="KW-0812">Transmembrane</keyword>
<proteinExistence type="predicted"/>
<gene>
    <name evidence="2" type="ORF">H3BulkLitter17925_000003</name>
</gene>
<reference evidence="2" key="1">
    <citation type="submission" date="2019-05" db="EMBL/GenBank/DDBJ databases">
        <title>Metatranscriptomic reconstruction reveals RNA viruses with the potential to shape carbon cycling in soil.</title>
        <authorList>
            <person name="Starr E.P."/>
            <person name="Nuccio E."/>
            <person name="Pett-Ridge J."/>
            <person name="Banfield J.F."/>
            <person name="Firestone M.K."/>
        </authorList>
    </citation>
    <scope>NUCLEOTIDE SEQUENCE</scope>
    <source>
        <strain evidence="2">H3_Bulk_Litter_17_scaffold_925</strain>
    </source>
</reference>
<feature type="transmembrane region" description="Helical" evidence="1">
    <location>
        <begin position="20"/>
        <end position="40"/>
    </location>
</feature>
<keyword evidence="1" id="KW-0472">Membrane</keyword>
<accession>A0A514D4V1</accession>
<organism evidence="2">
    <name type="scientific">Leviviridae sp</name>
    <dbReference type="NCBI Taxonomy" id="2027243"/>
    <lineage>
        <taxon>Viruses</taxon>
        <taxon>Riboviria</taxon>
        <taxon>Orthornavirae</taxon>
        <taxon>Lenarviricota</taxon>
        <taxon>Leviviricetes</taxon>
        <taxon>Norzivirales</taxon>
        <taxon>Fiersviridae</taxon>
    </lineage>
</organism>
<keyword evidence="1" id="KW-1133">Transmembrane helix</keyword>
<dbReference type="EMBL" id="MN034218">
    <property type="protein sequence ID" value="QDH88616.1"/>
    <property type="molecule type" value="Genomic_RNA"/>
</dbReference>